<evidence type="ECO:0000313" key="3">
    <source>
        <dbReference type="Proteomes" id="UP000029224"/>
    </source>
</evidence>
<dbReference type="AlphaFoldDB" id="A0A090TTU4"/>
<feature type="domain" description="Cadherin-like" evidence="1">
    <location>
        <begin position="409"/>
        <end position="502"/>
    </location>
</feature>
<dbReference type="NCBIfam" id="NF012211">
    <property type="entry name" value="tand_rpt_95"/>
    <property type="match status" value="6"/>
</dbReference>
<sequence>MSFDVVVADEDGATAETTAGLTVIEVNDPPIAGPTSYSIDEDSVLTFSESQVLANASDIEGDVSLVGISYDGPHGIFSVNGDGTCSFAPNENFNGEVQLNVTIQDEDGATVDTVINVDVLPINDAPVSGDLAYSVDEDGSVTLSQEQLLSQASDVEGDDLTAANLSAGDNATVTANEDGSFTITPDADFNGDIDLSFDISDGTDTIVANADLTVNPVNDAAVVEDVGYTIQEDGSLTFTDEQLLTGASDIDGDDLSIADVSYSGTEGVFTDNGDGTYTFAPNENFNGEVDLSFSVSDGTTTTEANIDVTVESVNDIPVAGSTTYSVDEDGIITISDEQLLANSSDVEGEVSISDVSYSGTDGIFTDNGDGTYSFAPNENFNGDVALDVVVADEDGATVGTTAGIEVIAVNDAPVSGDLAYSVDEDGSITLTQVQLLAQAGDVDGDELTASNLTAGDNATVSDNGDGSFTITPDANFNGDIDLNFDISDGTETIVANADLTVNPVNDAATSDPVDLEGIEDNAIIISQEDLLKHAQDIDGDDLTARDLSIDESFGSLVDNTDGTWTFTPTENFNGDVPFNFNVDDGTELTPVEAIST</sequence>
<gene>
    <name evidence="2" type="ORF">JCM19240_1345</name>
</gene>
<keyword evidence="3" id="KW-1185">Reference proteome</keyword>
<dbReference type="InterPro" id="IPR041690">
    <property type="entry name" value="Cadherin_5"/>
</dbReference>
<feature type="domain" description="Cadherin-like" evidence="1">
    <location>
        <begin position="313"/>
        <end position="406"/>
    </location>
</feature>
<dbReference type="Gene3D" id="2.60.40.3440">
    <property type="match status" value="1"/>
</dbReference>
<feature type="domain" description="Cadherin-like" evidence="1">
    <location>
        <begin position="26"/>
        <end position="119"/>
    </location>
</feature>
<reference evidence="2 3" key="2">
    <citation type="submission" date="2014-09" db="EMBL/GenBank/DDBJ databases">
        <authorList>
            <consortium name="NBRP consortium"/>
            <person name="Sawabe T."/>
            <person name="Meirelles P."/>
            <person name="Nakanishi M."/>
            <person name="Sayaka M."/>
            <person name="Hattori M."/>
            <person name="Ohkuma M."/>
        </authorList>
    </citation>
    <scope>NUCLEOTIDE SEQUENCE [LARGE SCALE GENOMIC DNA]</scope>
    <source>
        <strain evidence="2 3">JCM 19240</strain>
    </source>
</reference>
<feature type="domain" description="Cadherin-like" evidence="1">
    <location>
        <begin position="504"/>
        <end position="587"/>
    </location>
</feature>
<dbReference type="EMBL" id="BBMT01000004">
    <property type="protein sequence ID" value="GAL34437.1"/>
    <property type="molecule type" value="Genomic_DNA"/>
</dbReference>
<feature type="domain" description="Cadherin-like" evidence="1">
    <location>
        <begin position="217"/>
        <end position="310"/>
    </location>
</feature>
<dbReference type="Proteomes" id="UP000029224">
    <property type="component" value="Unassembled WGS sequence"/>
</dbReference>
<protein>
    <submittedName>
        <fullName evidence="2">T1SS secreted agglutinin RTX</fullName>
    </submittedName>
</protein>
<name>A0A090TTU4_9VIBR</name>
<comment type="caution">
    <text evidence="2">The sequence shown here is derived from an EMBL/GenBank/DDBJ whole genome shotgun (WGS) entry which is preliminary data.</text>
</comment>
<dbReference type="Pfam" id="PF17892">
    <property type="entry name" value="Cadherin_5"/>
    <property type="match status" value="6"/>
</dbReference>
<evidence type="ECO:0000313" key="2">
    <source>
        <dbReference type="EMBL" id="GAL34437.1"/>
    </source>
</evidence>
<organism evidence="2 3">
    <name type="scientific">Vibrio maritimus</name>
    <dbReference type="NCBI Taxonomy" id="990268"/>
    <lineage>
        <taxon>Bacteria</taxon>
        <taxon>Pseudomonadati</taxon>
        <taxon>Pseudomonadota</taxon>
        <taxon>Gammaproteobacteria</taxon>
        <taxon>Vibrionales</taxon>
        <taxon>Vibrionaceae</taxon>
        <taxon>Vibrio</taxon>
    </lineage>
</organism>
<proteinExistence type="predicted"/>
<evidence type="ECO:0000259" key="1">
    <source>
        <dbReference type="Pfam" id="PF17892"/>
    </source>
</evidence>
<accession>A0A090TTU4</accession>
<feature type="domain" description="Cadherin-like" evidence="1">
    <location>
        <begin position="123"/>
        <end position="215"/>
    </location>
</feature>
<reference evidence="2 3" key="1">
    <citation type="submission" date="2014-09" db="EMBL/GenBank/DDBJ databases">
        <title>Vibrio maritimus JCM 19240. (C210) whole genome shotgun sequence.</title>
        <authorList>
            <person name="Sawabe T."/>
            <person name="Meirelles P."/>
            <person name="Nakanishi M."/>
            <person name="Sayaka M."/>
            <person name="Hattori M."/>
            <person name="Ohkuma M."/>
        </authorList>
    </citation>
    <scope>NUCLEOTIDE SEQUENCE [LARGE SCALE GENOMIC DNA]</scope>
    <source>
        <strain evidence="2 3">JCM 19240</strain>
    </source>
</reference>